<reference evidence="2 3" key="1">
    <citation type="submission" date="2018-06" db="EMBL/GenBank/DDBJ databases">
        <title>Paenibacillus montanisoli sp. nov., isolated from mountain area soil.</title>
        <authorList>
            <person name="Wu M."/>
        </authorList>
    </citation>
    <scope>NUCLEOTIDE SEQUENCE [LARGE SCALE GENOMIC DNA]</scope>
    <source>
        <strain evidence="2 3">RA17</strain>
    </source>
</reference>
<evidence type="ECO:0000256" key="1">
    <source>
        <dbReference type="SAM" id="Phobius"/>
    </source>
</evidence>
<dbReference type="RefSeq" id="WP_112883562.1">
    <property type="nucleotide sequence ID" value="NZ_QLUW01000003.1"/>
</dbReference>
<keyword evidence="1" id="KW-0812">Transmembrane</keyword>
<gene>
    <name evidence="2" type="ORF">DL346_18160</name>
</gene>
<accession>A0A328TXT6</accession>
<sequence>MASRHRRNRQLPVLQIAVAILIITVVWLSWHNARKLMPAGDAEHALAAVEQFYAYEQAGDFGSSWELFHPEMKKRFSKADYIQKRAHIMLQDFGVTTFEVETGHPAEVADWQMSVNAEPITEVYEVVVKQIFQSPYGNFEIVQPCYAANDAGEWKLLWSYQAEQAQE</sequence>
<dbReference type="InterPro" id="IPR032710">
    <property type="entry name" value="NTF2-like_dom_sf"/>
</dbReference>
<evidence type="ECO:0000313" key="3">
    <source>
        <dbReference type="Proteomes" id="UP000249260"/>
    </source>
</evidence>
<protein>
    <recommendedName>
        <fullName evidence="4">DUF4878 domain-containing protein</fullName>
    </recommendedName>
</protein>
<comment type="caution">
    <text evidence="2">The sequence shown here is derived from an EMBL/GenBank/DDBJ whole genome shotgun (WGS) entry which is preliminary data.</text>
</comment>
<feature type="transmembrane region" description="Helical" evidence="1">
    <location>
        <begin position="12"/>
        <end position="30"/>
    </location>
</feature>
<dbReference type="SUPFAM" id="SSF54427">
    <property type="entry name" value="NTF2-like"/>
    <property type="match status" value="1"/>
</dbReference>
<keyword evidence="3" id="KW-1185">Reference proteome</keyword>
<dbReference type="OrthoDB" id="2720594at2"/>
<proteinExistence type="predicted"/>
<dbReference type="EMBL" id="QLUW01000003">
    <property type="protein sequence ID" value="RAP75297.1"/>
    <property type="molecule type" value="Genomic_DNA"/>
</dbReference>
<dbReference type="AlphaFoldDB" id="A0A328TXT6"/>
<organism evidence="2 3">
    <name type="scientific">Paenibacillus montanisoli</name>
    <dbReference type="NCBI Taxonomy" id="2081970"/>
    <lineage>
        <taxon>Bacteria</taxon>
        <taxon>Bacillati</taxon>
        <taxon>Bacillota</taxon>
        <taxon>Bacilli</taxon>
        <taxon>Bacillales</taxon>
        <taxon>Paenibacillaceae</taxon>
        <taxon>Paenibacillus</taxon>
    </lineage>
</organism>
<name>A0A328TXT6_9BACL</name>
<keyword evidence="1" id="KW-0472">Membrane</keyword>
<evidence type="ECO:0000313" key="2">
    <source>
        <dbReference type="EMBL" id="RAP75297.1"/>
    </source>
</evidence>
<dbReference type="Proteomes" id="UP000249260">
    <property type="component" value="Unassembled WGS sequence"/>
</dbReference>
<evidence type="ECO:0008006" key="4">
    <source>
        <dbReference type="Google" id="ProtNLM"/>
    </source>
</evidence>
<keyword evidence="1" id="KW-1133">Transmembrane helix</keyword>